<dbReference type="AlphaFoldDB" id="A0A1I8AZW1"/>
<protein>
    <submittedName>
        <fullName evidence="2">Uncharacterized protein</fullName>
    </submittedName>
</protein>
<sequence>MTPLHENIQENKNSKLFPSKSLGNILNKAKINRETEKPKNERISNKFINYLIPNEIQKEAKNLLPKFEEKTEKMDEIIEKRKEISEFIRKSEEVKKQILDEIKAVKEKEKLFIFDEKILNNINLDIP</sequence>
<proteinExistence type="predicted"/>
<dbReference type="Proteomes" id="UP000095281">
    <property type="component" value="Unplaced"/>
</dbReference>
<dbReference type="WBParaSite" id="MhA1_Contig1146.frz3.gene13">
    <property type="protein sequence ID" value="MhA1_Contig1146.frz3.gene13"/>
    <property type="gene ID" value="MhA1_Contig1146.frz3.gene13"/>
</dbReference>
<accession>A0A1I8AZW1</accession>
<evidence type="ECO:0000313" key="1">
    <source>
        <dbReference type="Proteomes" id="UP000095281"/>
    </source>
</evidence>
<organism evidence="1 2">
    <name type="scientific">Meloidogyne hapla</name>
    <name type="common">Root-knot nematode worm</name>
    <dbReference type="NCBI Taxonomy" id="6305"/>
    <lineage>
        <taxon>Eukaryota</taxon>
        <taxon>Metazoa</taxon>
        <taxon>Ecdysozoa</taxon>
        <taxon>Nematoda</taxon>
        <taxon>Chromadorea</taxon>
        <taxon>Rhabditida</taxon>
        <taxon>Tylenchina</taxon>
        <taxon>Tylenchomorpha</taxon>
        <taxon>Tylenchoidea</taxon>
        <taxon>Meloidogynidae</taxon>
        <taxon>Meloidogyninae</taxon>
        <taxon>Meloidogyne</taxon>
    </lineage>
</organism>
<name>A0A1I8AZW1_MELHA</name>
<keyword evidence="1" id="KW-1185">Reference proteome</keyword>
<evidence type="ECO:0000313" key="2">
    <source>
        <dbReference type="WBParaSite" id="MhA1_Contig1146.frz3.gene13"/>
    </source>
</evidence>
<reference evidence="2" key="1">
    <citation type="submission" date="2016-11" db="UniProtKB">
        <authorList>
            <consortium name="WormBaseParasite"/>
        </authorList>
    </citation>
    <scope>IDENTIFICATION</scope>
</reference>